<comment type="function">
    <text evidence="1 9">May be involved in recombinational repair of damaged DNA.</text>
</comment>
<dbReference type="InterPro" id="IPR027417">
    <property type="entry name" value="P-loop_NTPase"/>
</dbReference>
<sequence>MLANLSIKNYALIDELNVSFTDGFTAITGETGAGKSILLGGLSLVLGKRADLSSLRDKDTKCIIEAEFRIDKYGLKSFFEDNDLDYEERTIVRREIQPSGKSRAFINDSPVTLDILTELGDSLIDVHSQHQTLRLADNDFQLKVIDALADNGKLLATYLDNLEGYRKTSKELEALIDFQREAIKEHDYNSFLLEELEAAPLKMGIQEELEERYEQLNNVSTILELLSKGYQLLNDDQVGVVNSLTELKQVSNRLSGFGSQYTDLNKRIQSVFIEIDDIAEELQRFQERAEADPQSLEETNTKLQQLYDLQKKHGAGDVSELLEIKEALSEKVSFTENLESDIQKKQELQSVQQKELDTLAESLSAQRKKVLPSLKKQLQDSLSSLGMPSATFKIEIYPSKEFKNNGKDALMFLFSANKGTDYGELKKVASGGELSRIMLTIKSILAKYEHLPTMMFDEIDTGVSGEISNKMGDIMNAMSETMQVFSITHLPQVASKGDHHFKVFKIEEGGTTHTKMKKLDPDERVRELAGMLGGKDLTDSAMAHARELLNF</sequence>
<comment type="similarity">
    <text evidence="2 9">Belongs to the RecN family.</text>
</comment>
<evidence type="ECO:0000256" key="9">
    <source>
        <dbReference type="PIRNR" id="PIRNR003128"/>
    </source>
</evidence>
<dbReference type="PANTHER" id="PTHR11059:SF0">
    <property type="entry name" value="DNA REPAIR PROTEIN RECN"/>
    <property type="match status" value="1"/>
</dbReference>
<feature type="coiled-coil region" evidence="10">
    <location>
        <begin position="155"/>
        <end position="182"/>
    </location>
</feature>
<dbReference type="GO" id="GO:0005524">
    <property type="term" value="F:ATP binding"/>
    <property type="evidence" value="ECO:0007669"/>
    <property type="project" value="UniProtKB-KW"/>
</dbReference>
<organism evidence="12 13">
    <name type="scientific">Pricia antarctica</name>
    <dbReference type="NCBI Taxonomy" id="641691"/>
    <lineage>
        <taxon>Bacteria</taxon>
        <taxon>Pseudomonadati</taxon>
        <taxon>Bacteroidota</taxon>
        <taxon>Flavobacteriia</taxon>
        <taxon>Flavobacteriales</taxon>
        <taxon>Flavobacteriaceae</taxon>
        <taxon>Pricia</taxon>
    </lineage>
</organism>
<evidence type="ECO:0000256" key="3">
    <source>
        <dbReference type="ARBA" id="ARBA00021315"/>
    </source>
</evidence>
<gene>
    <name evidence="12" type="ORF">SAMN05421636_10497</name>
</gene>
<keyword evidence="6" id="KW-0067">ATP-binding</keyword>
<protein>
    <recommendedName>
        <fullName evidence="3 9">DNA repair protein RecN</fullName>
    </recommendedName>
    <alternativeName>
        <fullName evidence="8 9">Recombination protein N</fullName>
    </alternativeName>
</protein>
<evidence type="ECO:0000256" key="4">
    <source>
        <dbReference type="ARBA" id="ARBA00022741"/>
    </source>
</evidence>
<dbReference type="Proteomes" id="UP000199109">
    <property type="component" value="Unassembled WGS sequence"/>
</dbReference>
<evidence type="ECO:0000256" key="7">
    <source>
        <dbReference type="ARBA" id="ARBA00023204"/>
    </source>
</evidence>
<evidence type="ECO:0000256" key="1">
    <source>
        <dbReference type="ARBA" id="ARBA00003618"/>
    </source>
</evidence>
<name>A0A1G7BEV9_9FLAO</name>
<evidence type="ECO:0000256" key="5">
    <source>
        <dbReference type="ARBA" id="ARBA00022763"/>
    </source>
</evidence>
<dbReference type="Gene3D" id="3.40.50.300">
    <property type="entry name" value="P-loop containing nucleotide triphosphate hydrolases"/>
    <property type="match status" value="2"/>
</dbReference>
<evidence type="ECO:0000256" key="2">
    <source>
        <dbReference type="ARBA" id="ARBA00009441"/>
    </source>
</evidence>
<keyword evidence="5 9" id="KW-0227">DNA damage</keyword>
<dbReference type="GO" id="GO:0006310">
    <property type="term" value="P:DNA recombination"/>
    <property type="evidence" value="ECO:0007669"/>
    <property type="project" value="InterPro"/>
</dbReference>
<evidence type="ECO:0000313" key="12">
    <source>
        <dbReference type="EMBL" id="SDE24755.1"/>
    </source>
</evidence>
<dbReference type="STRING" id="641691.SAMN05421636_10497"/>
<evidence type="ECO:0000256" key="6">
    <source>
        <dbReference type="ARBA" id="ARBA00022840"/>
    </source>
</evidence>
<reference evidence="12 13" key="1">
    <citation type="submission" date="2016-10" db="EMBL/GenBank/DDBJ databases">
        <authorList>
            <person name="de Groot N.N."/>
        </authorList>
    </citation>
    <scope>NUCLEOTIDE SEQUENCE [LARGE SCALE GENOMIC DNA]</scope>
    <source>
        <strain evidence="12 13">DSM 23421</strain>
    </source>
</reference>
<dbReference type="InterPro" id="IPR003395">
    <property type="entry name" value="RecF/RecN/SMC_N"/>
</dbReference>
<dbReference type="GO" id="GO:0009432">
    <property type="term" value="P:SOS response"/>
    <property type="evidence" value="ECO:0007669"/>
    <property type="project" value="TreeGrafter"/>
</dbReference>
<keyword evidence="7 9" id="KW-0234">DNA repair</keyword>
<feature type="domain" description="RecF/RecN/SMC N-terminal" evidence="11">
    <location>
        <begin position="3"/>
        <end position="509"/>
    </location>
</feature>
<dbReference type="GO" id="GO:0043590">
    <property type="term" value="C:bacterial nucleoid"/>
    <property type="evidence" value="ECO:0007669"/>
    <property type="project" value="TreeGrafter"/>
</dbReference>
<keyword evidence="4" id="KW-0547">Nucleotide-binding</keyword>
<evidence type="ECO:0000259" key="11">
    <source>
        <dbReference type="Pfam" id="PF02463"/>
    </source>
</evidence>
<dbReference type="SUPFAM" id="SSF52540">
    <property type="entry name" value="P-loop containing nucleoside triphosphate hydrolases"/>
    <property type="match status" value="1"/>
</dbReference>
<dbReference type="CDD" id="cd03241">
    <property type="entry name" value="ABC_RecN"/>
    <property type="match status" value="1"/>
</dbReference>
<dbReference type="PANTHER" id="PTHR11059">
    <property type="entry name" value="DNA REPAIR PROTEIN RECN"/>
    <property type="match status" value="1"/>
</dbReference>
<dbReference type="RefSeq" id="WP_091867567.1">
    <property type="nucleotide sequence ID" value="NZ_FNAO01000004.1"/>
</dbReference>
<evidence type="ECO:0000313" key="13">
    <source>
        <dbReference type="Proteomes" id="UP000199109"/>
    </source>
</evidence>
<keyword evidence="10" id="KW-0175">Coiled coil</keyword>
<dbReference type="GO" id="GO:0006281">
    <property type="term" value="P:DNA repair"/>
    <property type="evidence" value="ECO:0007669"/>
    <property type="project" value="UniProtKB-KW"/>
</dbReference>
<dbReference type="NCBIfam" id="TIGR00634">
    <property type="entry name" value="recN"/>
    <property type="match status" value="1"/>
</dbReference>
<dbReference type="InterPro" id="IPR004604">
    <property type="entry name" value="DNA_recomb/repair_RecN"/>
</dbReference>
<dbReference type="Pfam" id="PF02463">
    <property type="entry name" value="SMC_N"/>
    <property type="match status" value="1"/>
</dbReference>
<keyword evidence="13" id="KW-1185">Reference proteome</keyword>
<dbReference type="AlphaFoldDB" id="A0A1G7BEV9"/>
<dbReference type="EMBL" id="FNAO01000004">
    <property type="protein sequence ID" value="SDE24755.1"/>
    <property type="molecule type" value="Genomic_DNA"/>
</dbReference>
<dbReference type="PIRSF" id="PIRSF003128">
    <property type="entry name" value="RecN"/>
    <property type="match status" value="1"/>
</dbReference>
<dbReference type="OrthoDB" id="9806954at2"/>
<evidence type="ECO:0000256" key="10">
    <source>
        <dbReference type="SAM" id="Coils"/>
    </source>
</evidence>
<evidence type="ECO:0000256" key="8">
    <source>
        <dbReference type="ARBA" id="ARBA00033408"/>
    </source>
</evidence>
<accession>A0A1G7BEV9</accession>
<proteinExistence type="inferred from homology"/>